<reference evidence="3" key="1">
    <citation type="submission" date="2019-02" db="EMBL/GenBank/DDBJ databases">
        <title>Draft genome sequence of Muricauda sp. 176CP4-71.</title>
        <authorList>
            <person name="Park J.-S."/>
        </authorList>
    </citation>
    <scope>NUCLEOTIDE SEQUENCE [LARGE SCALE GENOMIC DNA]</scope>
    <source>
        <strain evidence="3">176GS2-150</strain>
    </source>
</reference>
<accession>A0ABY1WP22</accession>
<protein>
    <submittedName>
        <fullName evidence="2">Uncharacterized protein</fullName>
    </submittedName>
</protein>
<name>A0ABY1WP22_9GAMM</name>
<sequence length="478" mass="51852">MKLLKIAPLSLSLFIVACGGSSSGGPGGTSFTVTSLYSYSCGEPAPNPNSQLVLHDTDGSVMQVIDADANGRMVVETDRNTVTYSVISEKLSALSTSRMAVQSFEDYPAMDNQVVNFSSISGVGGDYQSVDLTVTADEPIETEGVIGSQFVFIRDFEPVQRGENGWKADVELCAPAGTSELYVTLQSPLSGREGYAYGDATIILDGNEEPSVSIHLSEIASEPLLVDGAHSYFQLIKNDEVAYFNNASYLDSIYLPDSIESESHYYQYCGLEGLGSANPNAYVIPYRLSFSEIMGSEECSRHMVNNDDVVITSVDDDRIYYSSTLTNEPDWRNVSLNFNMEGPVAAGMDWSMSSPAENESITLLELPADIEAHAENITSVSGNITLYDFEGYEDDFESLAREVLLAGERWEVSIPKHSASPFVNVIFVDDFFVSDALIGGSANLSRQAVSSVPKVNITNGGETLVEGEKLFRLPVLSY</sequence>
<evidence type="ECO:0000313" key="2">
    <source>
        <dbReference type="EMBL" id="TAA45830.1"/>
    </source>
</evidence>
<gene>
    <name evidence="2" type="ORF">EXY25_10765</name>
</gene>
<feature type="chain" id="PRO_5046720908" evidence="1">
    <location>
        <begin position="18"/>
        <end position="478"/>
    </location>
</feature>
<keyword evidence="1" id="KW-0732">Signal</keyword>
<comment type="caution">
    <text evidence="2">The sequence shown here is derived from an EMBL/GenBank/DDBJ whole genome shotgun (WGS) entry which is preliminary data.</text>
</comment>
<dbReference type="EMBL" id="SHLY01000003">
    <property type="protein sequence ID" value="TAA45830.1"/>
    <property type="molecule type" value="Genomic_DNA"/>
</dbReference>
<organism evidence="2 3">
    <name type="scientific">Corallincola spongiicola</name>
    <dbReference type="NCBI Taxonomy" id="2520508"/>
    <lineage>
        <taxon>Bacteria</taxon>
        <taxon>Pseudomonadati</taxon>
        <taxon>Pseudomonadota</taxon>
        <taxon>Gammaproteobacteria</taxon>
        <taxon>Alteromonadales</taxon>
        <taxon>Psychromonadaceae</taxon>
        <taxon>Corallincola</taxon>
    </lineage>
</organism>
<dbReference type="Proteomes" id="UP000292544">
    <property type="component" value="Unassembled WGS sequence"/>
</dbReference>
<evidence type="ECO:0000313" key="3">
    <source>
        <dbReference type="Proteomes" id="UP000292544"/>
    </source>
</evidence>
<keyword evidence="3" id="KW-1185">Reference proteome</keyword>
<dbReference type="PROSITE" id="PS51257">
    <property type="entry name" value="PROKAR_LIPOPROTEIN"/>
    <property type="match status" value="1"/>
</dbReference>
<feature type="signal peptide" evidence="1">
    <location>
        <begin position="1"/>
        <end position="17"/>
    </location>
</feature>
<proteinExistence type="predicted"/>
<dbReference type="RefSeq" id="WP_130566771.1">
    <property type="nucleotide sequence ID" value="NZ_SHLY01000003.1"/>
</dbReference>
<evidence type="ECO:0000256" key="1">
    <source>
        <dbReference type="SAM" id="SignalP"/>
    </source>
</evidence>